<feature type="region of interest" description="Disordered" evidence="1">
    <location>
        <begin position="23"/>
        <end position="75"/>
    </location>
</feature>
<feature type="compositionally biased region" description="Basic and acidic residues" evidence="1">
    <location>
        <begin position="33"/>
        <end position="53"/>
    </location>
</feature>
<dbReference type="EMBL" id="JBFOLJ010000010">
    <property type="protein sequence ID" value="KAL2502486.1"/>
    <property type="molecule type" value="Genomic_DNA"/>
</dbReference>
<protein>
    <submittedName>
        <fullName evidence="2">Uncharacterized protein</fullName>
    </submittedName>
</protein>
<proteinExistence type="predicted"/>
<reference evidence="3" key="1">
    <citation type="submission" date="2024-07" db="EMBL/GenBank/DDBJ databases">
        <title>Two chromosome-level genome assemblies of Korean endemic species Abeliophyllum distichum and Forsythia ovata (Oleaceae).</title>
        <authorList>
            <person name="Jang H."/>
        </authorList>
    </citation>
    <scope>NUCLEOTIDE SEQUENCE [LARGE SCALE GENOMIC DNA]</scope>
</reference>
<sequence>MNRKIKKQVIQHPKKIKKIRISSYGSWKGPKKPTNEACDHEPIKKRLTTDSKPKSIVLPAAERNSEDNPQPRRSLCTLPTTSAASMATMIEQKLVNVVSSYEPLVLTRCKSEPMKITAAKLMP</sequence>
<name>A0ABD1SPR7_9LAMI</name>
<gene>
    <name evidence="2" type="ORF">Fot_36334</name>
</gene>
<evidence type="ECO:0000313" key="3">
    <source>
        <dbReference type="Proteomes" id="UP001604277"/>
    </source>
</evidence>
<dbReference type="Proteomes" id="UP001604277">
    <property type="component" value="Unassembled WGS sequence"/>
</dbReference>
<dbReference type="AlphaFoldDB" id="A0ABD1SPR7"/>
<evidence type="ECO:0000256" key="1">
    <source>
        <dbReference type="SAM" id="MobiDB-lite"/>
    </source>
</evidence>
<organism evidence="2 3">
    <name type="scientific">Forsythia ovata</name>
    <dbReference type="NCBI Taxonomy" id="205694"/>
    <lineage>
        <taxon>Eukaryota</taxon>
        <taxon>Viridiplantae</taxon>
        <taxon>Streptophyta</taxon>
        <taxon>Embryophyta</taxon>
        <taxon>Tracheophyta</taxon>
        <taxon>Spermatophyta</taxon>
        <taxon>Magnoliopsida</taxon>
        <taxon>eudicotyledons</taxon>
        <taxon>Gunneridae</taxon>
        <taxon>Pentapetalae</taxon>
        <taxon>asterids</taxon>
        <taxon>lamiids</taxon>
        <taxon>Lamiales</taxon>
        <taxon>Oleaceae</taxon>
        <taxon>Forsythieae</taxon>
        <taxon>Forsythia</taxon>
    </lineage>
</organism>
<comment type="caution">
    <text evidence="2">The sequence shown here is derived from an EMBL/GenBank/DDBJ whole genome shotgun (WGS) entry which is preliminary data.</text>
</comment>
<evidence type="ECO:0000313" key="2">
    <source>
        <dbReference type="EMBL" id="KAL2502486.1"/>
    </source>
</evidence>
<keyword evidence="3" id="KW-1185">Reference proteome</keyword>
<accession>A0ABD1SPR7</accession>